<dbReference type="GO" id="GO:0006302">
    <property type="term" value="P:double-strand break repair"/>
    <property type="evidence" value="ECO:0007669"/>
    <property type="project" value="InterPro"/>
</dbReference>
<protein>
    <submittedName>
        <fullName evidence="2">AAA domain-containing protein</fullName>
    </submittedName>
</protein>
<dbReference type="InterPro" id="IPR038729">
    <property type="entry name" value="Rad50/SbcC_AAA"/>
</dbReference>
<feature type="domain" description="Rad50/SbcC-type AAA" evidence="1">
    <location>
        <begin position="6"/>
        <end position="239"/>
    </location>
</feature>
<dbReference type="SUPFAM" id="SSF52540">
    <property type="entry name" value="P-loop containing nucleoside triphosphate hydrolases"/>
    <property type="match status" value="1"/>
</dbReference>
<dbReference type="Proteomes" id="UP000295620">
    <property type="component" value="Unassembled WGS sequence"/>
</dbReference>
<dbReference type="AlphaFoldDB" id="A0A4R6SYB4"/>
<comment type="caution">
    <text evidence="2">The sequence shown here is derived from an EMBL/GenBank/DDBJ whole genome shotgun (WGS) entry which is preliminary data.</text>
</comment>
<evidence type="ECO:0000313" key="3">
    <source>
        <dbReference type="Proteomes" id="UP000295620"/>
    </source>
</evidence>
<evidence type="ECO:0000313" key="2">
    <source>
        <dbReference type="EMBL" id="TDQ11012.1"/>
    </source>
</evidence>
<dbReference type="RefSeq" id="WP_133574128.1">
    <property type="nucleotide sequence ID" value="NZ_SNYC01000003.1"/>
</dbReference>
<sequence>MKKIKSIEVRNSRFYQDFRIEFSDKLTCIMGGRGTGKTTLLNFMKVALGYPDFEDKQLGNLLRSNLGAGTITLEIQGETNQIYNLVKTLEDAPQSFILPKLDFIPLSKIFNDIECDFYEAGRIEEIGRSSRDRLALIDKKIKNEISVLMTSMKNMQIELESNALDIKSFSKKIKQFDDVLSQYSDVELEFETFKKQKPLEIGETENKTFEDADRNEGIRLQETRFYNRSVDVFKKFQKDLVETYRPLKNFIDSETQNPEVFQNSGLMKEAQELMTKTVEDIRQAFGKVAGMVKNKQNDLDISFSKLIDIHTEQQASFVTIKQQFDQNREYINKYNLLSKRITDKSILMKDQDDMGKRLKQVKEVRSQLLERLNEYKKSIFGLRLKTVNELNQIFNNEVVITLTYAGIRDDFQEKLRSALKGSGIQYNVIVLKIAERFTPEQFAQVVHDRNASTLMSIKEIDQTRALLIISTLYETELLYEIETMYCDDLPEFKLKIASDSANLENNYRRTDELSMGQRCTTVLPIIFAVSTNPLIIDQPEDNLDNKYITQSIHETIRQQKTNRQLIFITHNPNIPVLSDADHNIFLEYENRQSKILHEGTILEVKQDIINLLEGGALAFERRMETYGYENNL</sequence>
<name>A0A4R6SYB4_9SPHI</name>
<dbReference type="InterPro" id="IPR027417">
    <property type="entry name" value="P-loop_NTPase"/>
</dbReference>
<proteinExistence type="predicted"/>
<dbReference type="EMBL" id="SNYC01000003">
    <property type="protein sequence ID" value="TDQ11012.1"/>
    <property type="molecule type" value="Genomic_DNA"/>
</dbReference>
<accession>A0A4R6SYB4</accession>
<gene>
    <name evidence="2" type="ORF">ATK78_0126</name>
</gene>
<keyword evidence="3" id="KW-1185">Reference proteome</keyword>
<dbReference type="Pfam" id="PF13476">
    <property type="entry name" value="AAA_23"/>
    <property type="match status" value="1"/>
</dbReference>
<dbReference type="OrthoDB" id="9791620at2"/>
<dbReference type="GO" id="GO:0016887">
    <property type="term" value="F:ATP hydrolysis activity"/>
    <property type="evidence" value="ECO:0007669"/>
    <property type="project" value="InterPro"/>
</dbReference>
<organism evidence="2 3">
    <name type="scientific">Pedobacter metabolipauper</name>
    <dbReference type="NCBI Taxonomy" id="425513"/>
    <lineage>
        <taxon>Bacteria</taxon>
        <taxon>Pseudomonadati</taxon>
        <taxon>Bacteroidota</taxon>
        <taxon>Sphingobacteriia</taxon>
        <taxon>Sphingobacteriales</taxon>
        <taxon>Sphingobacteriaceae</taxon>
        <taxon>Pedobacter</taxon>
    </lineage>
</organism>
<dbReference type="Gene3D" id="3.40.50.300">
    <property type="entry name" value="P-loop containing nucleotide triphosphate hydrolases"/>
    <property type="match status" value="2"/>
</dbReference>
<reference evidence="2 3" key="1">
    <citation type="submission" date="2019-03" db="EMBL/GenBank/DDBJ databases">
        <title>Genomic Encyclopedia of Archaeal and Bacterial Type Strains, Phase II (KMG-II): from individual species to whole genera.</title>
        <authorList>
            <person name="Goeker M."/>
        </authorList>
    </citation>
    <scope>NUCLEOTIDE SEQUENCE [LARGE SCALE GENOMIC DNA]</scope>
    <source>
        <strain evidence="2 3">DSM 19035</strain>
    </source>
</reference>
<evidence type="ECO:0000259" key="1">
    <source>
        <dbReference type="Pfam" id="PF13476"/>
    </source>
</evidence>